<dbReference type="OrthoDB" id="10006997at2759"/>
<dbReference type="AlphaFoldDB" id="L8E8B9"/>
<sequence length="44" mass="4711">MEGRRSGCSLGTLLRPQWTLPALKTSGPTAAPSTSPWICHGTTW</sequence>
<protein>
    <submittedName>
        <fullName evidence="1">Alternative protein TLR9</fullName>
    </submittedName>
</protein>
<dbReference type="EMBL" id="HF584053">
    <property type="protein sequence ID" value="CCQ43550.1"/>
    <property type="molecule type" value="Genomic_DNA"/>
</dbReference>
<reference evidence="1" key="1">
    <citation type="journal article" date="2013" name="PLoS ONE">
        <title>Direct detection of alternative open reading frames translation products in human significantly expands the proteome.</title>
        <authorList>
            <person name="Vanderperre B."/>
            <person name="Lucier J.-F."/>
            <person name="Motard J."/>
            <person name="Tremblay G."/>
            <person name="Vanderperre S."/>
            <person name="Wisztorski M."/>
            <person name="Salzet M."/>
            <person name="Boisvert F.-M."/>
            <person name="Roucou X."/>
        </authorList>
    </citation>
    <scope>NUCLEOTIDE SEQUENCE</scope>
</reference>
<accession>L8E8B9</accession>
<organism evidence="1">
    <name type="scientific">Homo sapiens</name>
    <name type="common">Human</name>
    <dbReference type="NCBI Taxonomy" id="9606"/>
    <lineage>
        <taxon>Eukaryota</taxon>
        <taxon>Metazoa</taxon>
        <taxon>Chordata</taxon>
        <taxon>Craniata</taxon>
        <taxon>Vertebrata</taxon>
        <taxon>Euteleostomi</taxon>
        <taxon>Mammalia</taxon>
        <taxon>Eutheria</taxon>
        <taxon>Euarchontoglires</taxon>
        <taxon>Primates</taxon>
        <taxon>Haplorrhini</taxon>
        <taxon>Catarrhini</taxon>
        <taxon>Hominidae</taxon>
        <taxon>Homo</taxon>
    </lineage>
</organism>
<name>L8E8B9_HUMAN</name>
<evidence type="ECO:0000313" key="1">
    <source>
        <dbReference type="EMBL" id="CCQ43550.1"/>
    </source>
</evidence>
<proteinExistence type="predicted"/>
<gene>
    <name evidence="1" type="primary">TLR9</name>
</gene>